<evidence type="ECO:0000313" key="10">
    <source>
        <dbReference type="Proteomes" id="UP001595548"/>
    </source>
</evidence>
<protein>
    <submittedName>
        <fullName evidence="9">Glycosyltransferase family 2 protein</fullName>
        <ecNumber evidence="9">2.4.-.-</ecNumber>
    </submittedName>
</protein>
<keyword evidence="4 7" id="KW-0812">Transmembrane</keyword>
<dbReference type="InterPro" id="IPR050256">
    <property type="entry name" value="Glycosyltransferase_2"/>
</dbReference>
<dbReference type="RefSeq" id="WP_382418470.1">
    <property type="nucleotide sequence ID" value="NZ_AP031500.1"/>
</dbReference>
<dbReference type="PANTHER" id="PTHR48090:SF1">
    <property type="entry name" value="PROPHAGE BACTOPRENOL GLUCOSYL TRANSFERASE HOMOLOG"/>
    <property type="match status" value="1"/>
</dbReference>
<dbReference type="InterPro" id="IPR001173">
    <property type="entry name" value="Glyco_trans_2-like"/>
</dbReference>
<evidence type="ECO:0000259" key="8">
    <source>
        <dbReference type="Pfam" id="PF00535"/>
    </source>
</evidence>
<accession>A0ABV7HVU9</accession>
<dbReference type="SUPFAM" id="SSF53448">
    <property type="entry name" value="Nucleotide-diphospho-sugar transferases"/>
    <property type="match status" value="1"/>
</dbReference>
<keyword evidence="10" id="KW-1185">Reference proteome</keyword>
<evidence type="ECO:0000256" key="6">
    <source>
        <dbReference type="ARBA" id="ARBA00023136"/>
    </source>
</evidence>
<dbReference type="CDD" id="cd04187">
    <property type="entry name" value="DPM1_like_bac"/>
    <property type="match status" value="1"/>
</dbReference>
<dbReference type="Gene3D" id="3.90.550.10">
    <property type="entry name" value="Spore Coat Polysaccharide Biosynthesis Protein SpsA, Chain A"/>
    <property type="match status" value="1"/>
</dbReference>
<evidence type="ECO:0000313" key="9">
    <source>
        <dbReference type="EMBL" id="MFC3156961.1"/>
    </source>
</evidence>
<feature type="transmembrane region" description="Helical" evidence="7">
    <location>
        <begin position="237"/>
        <end position="258"/>
    </location>
</feature>
<dbReference type="EMBL" id="JBHRTL010000031">
    <property type="protein sequence ID" value="MFC3156961.1"/>
    <property type="molecule type" value="Genomic_DNA"/>
</dbReference>
<dbReference type="PANTHER" id="PTHR48090">
    <property type="entry name" value="UNDECAPRENYL-PHOSPHATE 4-DEOXY-4-FORMAMIDO-L-ARABINOSE TRANSFERASE-RELATED"/>
    <property type="match status" value="1"/>
</dbReference>
<dbReference type="GO" id="GO:0016757">
    <property type="term" value="F:glycosyltransferase activity"/>
    <property type="evidence" value="ECO:0007669"/>
    <property type="project" value="UniProtKB-KW"/>
</dbReference>
<evidence type="ECO:0000256" key="3">
    <source>
        <dbReference type="ARBA" id="ARBA00022679"/>
    </source>
</evidence>
<gene>
    <name evidence="9" type="ORF">ACFOEB_17260</name>
</gene>
<feature type="transmembrane region" description="Helical" evidence="7">
    <location>
        <begin position="270"/>
        <end position="296"/>
    </location>
</feature>
<evidence type="ECO:0000256" key="2">
    <source>
        <dbReference type="ARBA" id="ARBA00022676"/>
    </source>
</evidence>
<dbReference type="Pfam" id="PF00535">
    <property type="entry name" value="Glycos_transf_2"/>
    <property type="match status" value="1"/>
</dbReference>
<keyword evidence="2 9" id="KW-0328">Glycosyltransferase</keyword>
<keyword evidence="6 7" id="KW-0472">Membrane</keyword>
<reference evidence="10" key="1">
    <citation type="journal article" date="2019" name="Int. J. Syst. Evol. Microbiol.">
        <title>The Global Catalogue of Microorganisms (GCM) 10K type strain sequencing project: providing services to taxonomists for standard genome sequencing and annotation.</title>
        <authorList>
            <consortium name="The Broad Institute Genomics Platform"/>
            <consortium name="The Broad Institute Genome Sequencing Center for Infectious Disease"/>
            <person name="Wu L."/>
            <person name="Ma J."/>
        </authorList>
    </citation>
    <scope>NUCLEOTIDE SEQUENCE [LARGE SCALE GENOMIC DNA]</scope>
    <source>
        <strain evidence="10">KCTC 52141</strain>
    </source>
</reference>
<feature type="domain" description="Glycosyltransferase 2-like" evidence="8">
    <location>
        <begin position="8"/>
        <end position="176"/>
    </location>
</feature>
<name>A0ABV7HVU9_9GAMM</name>
<dbReference type="InterPro" id="IPR029044">
    <property type="entry name" value="Nucleotide-diphossugar_trans"/>
</dbReference>
<keyword evidence="5 7" id="KW-1133">Transmembrane helix</keyword>
<evidence type="ECO:0000256" key="1">
    <source>
        <dbReference type="ARBA" id="ARBA00004141"/>
    </source>
</evidence>
<evidence type="ECO:0000256" key="7">
    <source>
        <dbReference type="SAM" id="Phobius"/>
    </source>
</evidence>
<evidence type="ECO:0000256" key="5">
    <source>
        <dbReference type="ARBA" id="ARBA00022989"/>
    </source>
</evidence>
<proteinExistence type="predicted"/>
<keyword evidence="3 9" id="KW-0808">Transferase</keyword>
<dbReference type="EC" id="2.4.-.-" evidence="9"/>
<organism evidence="9 10">
    <name type="scientific">Gilvimarinus japonicus</name>
    <dbReference type="NCBI Taxonomy" id="1796469"/>
    <lineage>
        <taxon>Bacteria</taxon>
        <taxon>Pseudomonadati</taxon>
        <taxon>Pseudomonadota</taxon>
        <taxon>Gammaproteobacteria</taxon>
        <taxon>Cellvibrionales</taxon>
        <taxon>Cellvibrionaceae</taxon>
        <taxon>Gilvimarinus</taxon>
    </lineage>
</organism>
<evidence type="ECO:0000256" key="4">
    <source>
        <dbReference type="ARBA" id="ARBA00022692"/>
    </source>
</evidence>
<comment type="subcellular location">
    <subcellularLocation>
        <location evidence="1">Membrane</location>
        <topology evidence="1">Multi-pass membrane protein</topology>
    </subcellularLocation>
</comment>
<sequence>MSDKTLAIVAPCYNEQEMLPTSIPVLLQTLDTLINAEKVSPASRLYFVDDGSRDNTWQQLADASKAHPGRIVAIRLSRNKGHQNALLAGLASTSEDMVVSIDADLQDDPVNIEKMVDAYHNGSEVVYGVRAARDTDTKFKRLTAEGYYHVMKKLGVDLVFNHADFRLMSRRALNALLEYPESQLFLRGMVREVGFASSVVEYDRQSRAAGESKYPLRKMLSLAWHGISSFSTAPLRAITLLGITASALSLITLLWVLATRLLTDNAIPGWTSILLPLLFIGSVQLLSLGVIGEYLAKLYTEIKKRPRYHISERLSNQADEH</sequence>
<dbReference type="Proteomes" id="UP001595548">
    <property type="component" value="Unassembled WGS sequence"/>
</dbReference>
<comment type="caution">
    <text evidence="9">The sequence shown here is derived from an EMBL/GenBank/DDBJ whole genome shotgun (WGS) entry which is preliminary data.</text>
</comment>